<evidence type="ECO:0000313" key="2">
    <source>
        <dbReference type="EMBL" id="KAF2999481.1"/>
    </source>
</evidence>
<feature type="region of interest" description="Disordered" evidence="1">
    <location>
        <begin position="607"/>
        <end position="705"/>
    </location>
</feature>
<dbReference type="InterPro" id="IPR032675">
    <property type="entry name" value="LRR_dom_sf"/>
</dbReference>
<comment type="caution">
    <text evidence="2">The sequence shown here is derived from an EMBL/GenBank/DDBJ whole genome shotgun (WGS) entry which is preliminary data.</text>
</comment>
<dbReference type="EMBL" id="SWKU01000017">
    <property type="protein sequence ID" value="KAF2999481.1"/>
    <property type="molecule type" value="Genomic_DNA"/>
</dbReference>
<dbReference type="AlphaFoldDB" id="A0A9P4TAW0"/>
<accession>A0A9P4TAW0</accession>
<evidence type="ECO:0000313" key="3">
    <source>
        <dbReference type="Proteomes" id="UP000801428"/>
    </source>
</evidence>
<dbReference type="Gene3D" id="3.80.10.10">
    <property type="entry name" value="Ribonuclease Inhibitor"/>
    <property type="match status" value="1"/>
</dbReference>
<feature type="compositionally biased region" description="Polar residues" evidence="1">
    <location>
        <begin position="630"/>
        <end position="642"/>
    </location>
</feature>
<feature type="region of interest" description="Disordered" evidence="1">
    <location>
        <begin position="488"/>
        <end position="553"/>
    </location>
</feature>
<organism evidence="2 3">
    <name type="scientific">Curvularia kusanoi</name>
    <name type="common">Cochliobolus kusanoi</name>
    <dbReference type="NCBI Taxonomy" id="90978"/>
    <lineage>
        <taxon>Eukaryota</taxon>
        <taxon>Fungi</taxon>
        <taxon>Dikarya</taxon>
        <taxon>Ascomycota</taxon>
        <taxon>Pezizomycotina</taxon>
        <taxon>Dothideomycetes</taxon>
        <taxon>Pleosporomycetidae</taxon>
        <taxon>Pleosporales</taxon>
        <taxon>Pleosporineae</taxon>
        <taxon>Pleosporaceae</taxon>
        <taxon>Curvularia</taxon>
    </lineage>
</organism>
<dbReference type="PANTHER" id="PTHR42057:SF2">
    <property type="entry name" value="F-BOX DOMAIN PROTEIN (AFU_ORTHOLOGUE AFUA_4G00200)-RELATED"/>
    <property type="match status" value="1"/>
</dbReference>
<protein>
    <recommendedName>
        <fullName evidence="4">F-box domain-containing protein</fullName>
    </recommendedName>
</protein>
<dbReference type="SUPFAM" id="SSF52047">
    <property type="entry name" value="RNI-like"/>
    <property type="match status" value="1"/>
</dbReference>
<evidence type="ECO:0008006" key="4">
    <source>
        <dbReference type="Google" id="ProtNLM"/>
    </source>
</evidence>
<gene>
    <name evidence="2" type="ORF">E8E13_008521</name>
</gene>
<keyword evidence="3" id="KW-1185">Reference proteome</keyword>
<dbReference type="OrthoDB" id="3140657at2759"/>
<proteinExistence type="predicted"/>
<evidence type="ECO:0000256" key="1">
    <source>
        <dbReference type="SAM" id="MobiDB-lite"/>
    </source>
</evidence>
<sequence>MSMQSVSGTRIPLLQGTDEVSLLNLLDLPTEVVSHVVKQVADRGDLARVRLACKNLDKHAAQELFKDVFVSMGEKDVDTWNKISGDDTIRQMPRHAIIHTQEKIDHRFRKNTEELEDWEEFENALNAMSRFPNLDSMEICFSDECIGNRDLEIYEDVAEDVSQRKEMLKYIFSAIQARAADKDNRPIRKLTFINLQNCPIPDFTSSPLFRDVMSQLDELHISLIHESNKHGPDHDYTREELQTFPAHLVSEWLAPISANLKVLSLYHSFDNWGPFPGYFDASSLSFPKLETLALGYYTLAHDNDIDWILNIKSLRKLILSNCMIASQMRIETENVEIWKPRTHDWTRTKRVYEEFPDFEFSDEGDELWDYDGTWSQNFDRIADALPNLVDFRFDMKQNGFSYAITERDDTGTRIFPQRYVIFDNGTLPTHWLEADEDGEIEAEYIVADGVEGGLNVHERHREKDQESLDRLMDVLKGRRLTVRTDEHPEGYLTSAPPTKATASHCRLDPRASPRTPDLSANQSRRQPVIAGEEGNQRLYDPLTNKQHSMPPTAETRGGLLLALARFKKDGSADRGFLYRLQKAVDNGVIQARDPTFIDAWRLSSGIHTHKRREKKMAHRKKDTGDCGPTTAVSRTPTNTDSSVVKGKKASDQQAQEEEAGSNGLDTGAESDDDRSSVGASSADSVEIPTNRGLQQPTNRDRGRHRRARKAFKLPHGYREITHNAAVKLLTGTGKRLRGDARSSPRVCDAARSAAYYDIDLRNSIDRISFRLLNLYFEDVPPFVYMDQVPSQLVEDVKALPHVPQGNAEPRYVQRVSD</sequence>
<reference evidence="2" key="1">
    <citation type="submission" date="2019-04" db="EMBL/GenBank/DDBJ databases">
        <title>Sequencing of skin fungus with MAO and IRED activity.</title>
        <authorList>
            <person name="Marsaioli A.J."/>
            <person name="Bonatto J.M.C."/>
            <person name="Reis Junior O."/>
        </authorList>
    </citation>
    <scope>NUCLEOTIDE SEQUENCE</scope>
    <source>
        <strain evidence="2">30M1</strain>
    </source>
</reference>
<feature type="compositionally biased region" description="Basic residues" evidence="1">
    <location>
        <begin position="607"/>
        <end position="621"/>
    </location>
</feature>
<dbReference type="PANTHER" id="PTHR42057">
    <property type="entry name" value="F-BOX DOMAIN PROTEIN (AFU_ORTHOLOGUE AFUA_4G00200)"/>
    <property type="match status" value="1"/>
</dbReference>
<name>A0A9P4TAW0_CURKU</name>
<dbReference type="Proteomes" id="UP000801428">
    <property type="component" value="Unassembled WGS sequence"/>
</dbReference>